<sequence length="38" mass="4552">MDLSSNTVQYYFIFNFFKRKQGVQKRVQKNKTPILQGV</sequence>
<gene>
    <name evidence="1" type="ORF">T190115A13A_150008</name>
</gene>
<accession>A0ABM9PID4</accession>
<dbReference type="EMBL" id="CAXJRC010000006">
    <property type="protein sequence ID" value="CAL2105377.1"/>
    <property type="molecule type" value="Genomic_DNA"/>
</dbReference>
<comment type="caution">
    <text evidence="1">The sequence shown here is derived from an EMBL/GenBank/DDBJ whole genome shotgun (WGS) entry which is preliminary data.</text>
</comment>
<proteinExistence type="predicted"/>
<organism evidence="1 2">
    <name type="scientific">Tenacibaculum vairaonense</name>
    <dbReference type="NCBI Taxonomy" id="3137860"/>
    <lineage>
        <taxon>Bacteria</taxon>
        <taxon>Pseudomonadati</taxon>
        <taxon>Bacteroidota</taxon>
        <taxon>Flavobacteriia</taxon>
        <taxon>Flavobacteriales</taxon>
        <taxon>Flavobacteriaceae</taxon>
        <taxon>Tenacibaculum</taxon>
    </lineage>
</organism>
<evidence type="ECO:0000313" key="1">
    <source>
        <dbReference type="EMBL" id="CAL2105377.1"/>
    </source>
</evidence>
<evidence type="ECO:0000313" key="2">
    <source>
        <dbReference type="Proteomes" id="UP001497602"/>
    </source>
</evidence>
<reference evidence="1 2" key="1">
    <citation type="submission" date="2024-05" db="EMBL/GenBank/DDBJ databases">
        <authorList>
            <person name="Duchaud E."/>
        </authorList>
    </citation>
    <scope>NUCLEOTIDE SEQUENCE [LARGE SCALE GENOMIC DNA]</scope>
    <source>
        <strain evidence="1">Ena-SAMPLE-TAB-13-05-2024-13:56:06:370-140305</strain>
    </source>
</reference>
<protein>
    <submittedName>
        <fullName evidence="1">Uncharacterized protein</fullName>
    </submittedName>
</protein>
<keyword evidence="2" id="KW-1185">Reference proteome</keyword>
<dbReference type="Proteomes" id="UP001497602">
    <property type="component" value="Unassembled WGS sequence"/>
</dbReference>
<name>A0ABM9PID4_9FLAO</name>